<comment type="pathway">
    <text evidence="7">Protein modification; protein glycosylation.</text>
</comment>
<reference evidence="8 9" key="1">
    <citation type="journal article" date="2011" name="J. Biotechnol.">
        <title>High-quality genome sequence of Pichia pastoris CBS7435.</title>
        <authorList>
            <person name="Kuberl A."/>
            <person name="Schneider J."/>
            <person name="Thallinger G.G."/>
            <person name="Anderl I."/>
            <person name="Wibberg D."/>
            <person name="Hajek T."/>
            <person name="Jaenicke S."/>
            <person name="Brinkrolf K."/>
            <person name="Goesmann A."/>
            <person name="Szczepanowski R."/>
            <person name="Puhler A."/>
            <person name="Schwab H."/>
            <person name="Glieder A."/>
            <person name="Pichler H."/>
        </authorList>
    </citation>
    <scope>NUCLEOTIDE SEQUENCE [LARGE SCALE GENOMIC DNA]</scope>
    <source>
        <strain evidence="9">ATCC 76273 / CBS 7435 / CECT 11047 / NRRL Y-11430 / Wegner 21-1</strain>
    </source>
</reference>
<dbReference type="UniPathway" id="UPA00378"/>
<dbReference type="GO" id="GO:0180047">
    <property type="term" value="P:dolichol phosphate mannose biosynthetic process"/>
    <property type="evidence" value="ECO:0007669"/>
    <property type="project" value="InterPro"/>
</dbReference>
<feature type="transmembrane region" description="Helical" evidence="7">
    <location>
        <begin position="6"/>
        <end position="23"/>
    </location>
</feature>
<gene>
    <name evidence="8" type="ordered locus">PP7435_Chr1-2676</name>
</gene>
<comment type="function">
    <text evidence="7">Regulatory subunit of the dolichol-phosphate mannose (DPM) synthase complex; essential for the ER localization.</text>
</comment>
<name>A0A1G4KPD5_KOMPC</name>
<evidence type="ECO:0000256" key="3">
    <source>
        <dbReference type="ARBA" id="ARBA00022692"/>
    </source>
</evidence>
<keyword evidence="9" id="KW-1185">Reference proteome</keyword>
<keyword evidence="4 7" id="KW-0256">Endoplasmic reticulum</keyword>
<dbReference type="GO" id="GO:0033185">
    <property type="term" value="C:dolichol-phosphate-mannose synthase complex"/>
    <property type="evidence" value="ECO:0007669"/>
    <property type="project" value="TreeGrafter"/>
</dbReference>
<evidence type="ECO:0000313" key="9">
    <source>
        <dbReference type="Proteomes" id="UP000006853"/>
    </source>
</evidence>
<dbReference type="GO" id="GO:0006506">
    <property type="term" value="P:GPI anchor biosynthetic process"/>
    <property type="evidence" value="ECO:0007669"/>
    <property type="project" value="TreeGrafter"/>
</dbReference>
<evidence type="ECO:0000256" key="2">
    <source>
        <dbReference type="ARBA" id="ARBA00005478"/>
    </source>
</evidence>
<evidence type="ECO:0000256" key="5">
    <source>
        <dbReference type="ARBA" id="ARBA00022989"/>
    </source>
</evidence>
<reference evidence="8 9" key="2">
    <citation type="journal article" date="2016" name="FEMS Yeast Res.">
        <title>Curation of the genome annotation of Pichia pastoris (Komagataella phaffii) CBS7435 from gene level to protein function.</title>
        <authorList>
            <person name="Valli M."/>
            <person name="Tatto N.E."/>
            <person name="Peymann A."/>
            <person name="Gruber C."/>
            <person name="Landes N."/>
            <person name="Ekker H."/>
            <person name="Thallinger G.G."/>
            <person name="Mattanovich D."/>
            <person name="Gasser B."/>
            <person name="Graf A.B."/>
        </authorList>
    </citation>
    <scope>GENOME REANNOTATION</scope>
    <source>
        <strain evidence="8 9">ATCC 76273 / CBS 7435 / CECT 11047 / NRRL Y-11430 / Wegner 21-1</strain>
    </source>
</reference>
<dbReference type="GO" id="GO:0030234">
    <property type="term" value="F:enzyme regulator activity"/>
    <property type="evidence" value="ECO:0007669"/>
    <property type="project" value="UniProtKB-UniRule"/>
</dbReference>
<proteinExistence type="inferred from homology"/>
<dbReference type="InterPro" id="IPR009914">
    <property type="entry name" value="DPM2"/>
</dbReference>
<dbReference type="PANTHER" id="PTHR15039">
    <property type="entry name" value="DOLICHOL PHOSPHATE-MANNOSE BIOSYNTHESIS REGULATORY PROTEIN"/>
    <property type="match status" value="1"/>
</dbReference>
<evidence type="ECO:0000256" key="7">
    <source>
        <dbReference type="RuleBase" id="RU365084"/>
    </source>
</evidence>
<dbReference type="Proteomes" id="UP000006853">
    <property type="component" value="Chromosome 1"/>
</dbReference>
<dbReference type="AlphaFoldDB" id="A0A1G4KPD5"/>
<accession>A0A1G4KPD5</accession>
<dbReference type="PANTHER" id="PTHR15039:SF11">
    <property type="entry name" value="DOLICHOL PHOSPHATE-MANNOSE BIOSYNTHESIS REGULATORY PROTEIN"/>
    <property type="match status" value="1"/>
</dbReference>
<feature type="transmembrane region" description="Helical" evidence="7">
    <location>
        <begin position="44"/>
        <end position="64"/>
    </location>
</feature>
<evidence type="ECO:0000313" key="8">
    <source>
        <dbReference type="EMBL" id="SCV11868.1"/>
    </source>
</evidence>
<keyword evidence="5 7" id="KW-1133">Transmembrane helix</keyword>
<dbReference type="GO" id="GO:0005789">
    <property type="term" value="C:endoplasmic reticulum membrane"/>
    <property type="evidence" value="ECO:0007669"/>
    <property type="project" value="UniProtKB-SubCell"/>
</dbReference>
<comment type="subunit">
    <text evidence="7">Component of the dolichol-phosphate mannose (DPM) synthase complex.</text>
</comment>
<sequence>MWLIVTTVLFIYYTLWLFLSPFLDEGTFLMSLFPNRELAIQLPVVLMILGATLVGSYVGIVMVTEVK</sequence>
<evidence type="ECO:0000256" key="1">
    <source>
        <dbReference type="ARBA" id="ARBA00004477"/>
    </source>
</evidence>
<dbReference type="Pfam" id="PF07297">
    <property type="entry name" value="DPM2"/>
    <property type="match status" value="1"/>
</dbReference>
<organism evidence="8 9">
    <name type="scientific">Komagataella phaffii (strain ATCC 76273 / CBS 7435 / CECT 11047 / NRRL Y-11430 / Wegner 21-1)</name>
    <name type="common">Yeast</name>
    <name type="synonym">Pichia pastoris</name>
    <dbReference type="NCBI Taxonomy" id="981350"/>
    <lineage>
        <taxon>Eukaryota</taxon>
        <taxon>Fungi</taxon>
        <taxon>Dikarya</taxon>
        <taxon>Ascomycota</taxon>
        <taxon>Saccharomycotina</taxon>
        <taxon>Pichiomycetes</taxon>
        <taxon>Pichiales</taxon>
        <taxon>Pichiaceae</taxon>
        <taxon>Komagataella</taxon>
    </lineage>
</organism>
<evidence type="ECO:0000256" key="6">
    <source>
        <dbReference type="ARBA" id="ARBA00023136"/>
    </source>
</evidence>
<protein>
    <recommendedName>
        <fullName evidence="7">Dolichol phosphate-mannose biosynthesis regulatory protein</fullName>
    </recommendedName>
</protein>
<keyword evidence="3 7" id="KW-0812">Transmembrane</keyword>
<dbReference type="EMBL" id="FR839628">
    <property type="protein sequence ID" value="SCV11868.1"/>
    <property type="molecule type" value="Genomic_DNA"/>
</dbReference>
<keyword evidence="6 7" id="KW-0472">Membrane</keyword>
<comment type="similarity">
    <text evidence="2 7">Belongs to the DPM2 family.</text>
</comment>
<comment type="subcellular location">
    <subcellularLocation>
        <location evidence="1 7">Endoplasmic reticulum membrane</location>
        <topology evidence="1 7">Multi-pass membrane protein</topology>
    </subcellularLocation>
</comment>
<evidence type="ECO:0000256" key="4">
    <source>
        <dbReference type="ARBA" id="ARBA00022824"/>
    </source>
</evidence>